<gene>
    <name evidence="9" type="ORF">PY092_18535</name>
</gene>
<dbReference type="RefSeq" id="WP_275617242.1">
    <property type="nucleotide sequence ID" value="NZ_JARFVB010000020.1"/>
</dbReference>
<keyword evidence="4" id="KW-0677">Repeat</keyword>
<evidence type="ECO:0000256" key="3">
    <source>
        <dbReference type="ARBA" id="ARBA00022723"/>
    </source>
</evidence>
<dbReference type="Gene3D" id="3.10.180.10">
    <property type="entry name" value="2,3-Dihydroxybiphenyl 1,2-Dioxygenase, domain 1"/>
    <property type="match status" value="2"/>
</dbReference>
<keyword evidence="10" id="KW-1185">Reference proteome</keyword>
<accession>A0ABT5Y3Z7</accession>
<dbReference type="Proteomes" id="UP001221366">
    <property type="component" value="Unassembled WGS sequence"/>
</dbReference>
<feature type="domain" description="VOC" evidence="8">
    <location>
        <begin position="7"/>
        <end position="121"/>
    </location>
</feature>
<keyword evidence="6" id="KW-0223">Dioxygenase</keyword>
<dbReference type="PROSITE" id="PS51819">
    <property type="entry name" value="VOC"/>
    <property type="match status" value="2"/>
</dbReference>
<sequence>MQKKLAKLGHVALVTPNLEKSHWFFHDVVGLNEQKREGNKIYYRGWADFEHHTLILIEGKEAVLDHIAWKTHEAADVDYFYDKVEKAGLSPSWVPEGEEAGLGKAFRFKLPTGQVYEIYYHMERPLAPEGKRSRLKNQVFKSFDHGVSPRCIDHVNFNVGNPSESMKLHEELFGFKVREYIQLDNGFEMAYWTSVTTLVHDLAIMFDEAGRQNRLHHTAFYLDNFQDVARAADIFKENGIELSLAPGRHGISQAGFIYAIDPGSGHRLELFSGGYHIYDPDWKPVLWKEKELAEGIIWWGPELSPTFLAESIGPKE</sequence>
<evidence type="ECO:0000259" key="8">
    <source>
        <dbReference type="PROSITE" id="PS51819"/>
    </source>
</evidence>
<keyword evidence="3" id="KW-0479">Metal-binding</keyword>
<evidence type="ECO:0000256" key="5">
    <source>
        <dbReference type="ARBA" id="ARBA00022797"/>
    </source>
</evidence>
<evidence type="ECO:0000256" key="2">
    <source>
        <dbReference type="ARBA" id="ARBA00011881"/>
    </source>
</evidence>
<protein>
    <submittedName>
        <fullName evidence="9">VOC family protein</fullName>
    </submittedName>
</protein>
<dbReference type="Pfam" id="PF00903">
    <property type="entry name" value="Glyoxalase"/>
    <property type="match status" value="1"/>
</dbReference>
<comment type="similarity">
    <text evidence="1">Belongs to the extradiol ring-cleavage dioxygenase family.</text>
</comment>
<evidence type="ECO:0000256" key="1">
    <source>
        <dbReference type="ARBA" id="ARBA00008784"/>
    </source>
</evidence>
<evidence type="ECO:0000313" key="10">
    <source>
        <dbReference type="Proteomes" id="UP001221366"/>
    </source>
</evidence>
<evidence type="ECO:0000256" key="6">
    <source>
        <dbReference type="ARBA" id="ARBA00022964"/>
    </source>
</evidence>
<dbReference type="PANTHER" id="PTHR36113:SF1">
    <property type="entry name" value="GLYOXALASE_BLEOMYCIN RESISTANCE PROTEIN_DIOXYGENASE"/>
    <property type="match status" value="1"/>
</dbReference>
<comment type="subunit">
    <text evidence="2">Homotetramer.</text>
</comment>
<dbReference type="SUPFAM" id="SSF54593">
    <property type="entry name" value="Glyoxalase/Bleomycin resistance protein/Dihydroxybiphenyl dioxygenase"/>
    <property type="match status" value="1"/>
</dbReference>
<dbReference type="InterPro" id="IPR029068">
    <property type="entry name" value="Glyas_Bleomycin-R_OHBP_Dase"/>
</dbReference>
<dbReference type="InterPro" id="IPR051332">
    <property type="entry name" value="Fosfomycin_Res_Enzymes"/>
</dbReference>
<organism evidence="9 10">
    <name type="scientific">Flagellimonas yonaguniensis</name>
    <dbReference type="NCBI Taxonomy" id="3031325"/>
    <lineage>
        <taxon>Bacteria</taxon>
        <taxon>Pseudomonadati</taxon>
        <taxon>Bacteroidota</taxon>
        <taxon>Flavobacteriia</taxon>
        <taxon>Flavobacteriales</taxon>
        <taxon>Flavobacteriaceae</taxon>
        <taxon>Flagellimonas</taxon>
    </lineage>
</organism>
<name>A0ABT5Y3Z7_9FLAO</name>
<evidence type="ECO:0000313" key="9">
    <source>
        <dbReference type="EMBL" id="MDF0718166.1"/>
    </source>
</evidence>
<evidence type="ECO:0000256" key="4">
    <source>
        <dbReference type="ARBA" id="ARBA00022737"/>
    </source>
</evidence>
<dbReference type="PANTHER" id="PTHR36113">
    <property type="entry name" value="LYASE, PUTATIVE-RELATED-RELATED"/>
    <property type="match status" value="1"/>
</dbReference>
<dbReference type="InterPro" id="IPR054560">
    <property type="entry name" value="XylE-like_N"/>
</dbReference>
<dbReference type="InterPro" id="IPR037523">
    <property type="entry name" value="VOC_core"/>
</dbReference>
<feature type="domain" description="VOC" evidence="8">
    <location>
        <begin position="151"/>
        <end position="273"/>
    </location>
</feature>
<dbReference type="EMBL" id="JARFVB010000020">
    <property type="protein sequence ID" value="MDF0718166.1"/>
    <property type="molecule type" value="Genomic_DNA"/>
</dbReference>
<comment type="caution">
    <text evidence="9">The sequence shown here is derived from an EMBL/GenBank/DDBJ whole genome shotgun (WGS) entry which is preliminary data.</text>
</comment>
<keyword evidence="5" id="KW-0058">Aromatic hydrocarbons catabolism</keyword>
<proteinExistence type="inferred from homology"/>
<evidence type="ECO:0000256" key="7">
    <source>
        <dbReference type="ARBA" id="ARBA00023002"/>
    </source>
</evidence>
<reference evidence="9 10" key="1">
    <citation type="submission" date="2023-03" db="EMBL/GenBank/DDBJ databases">
        <title>Muricauda XX sp. nov. and Muricauda XXX sp. nov., two novel species isolated from Okinawa Trough.</title>
        <authorList>
            <person name="Cao W."/>
            <person name="Deng X."/>
        </authorList>
    </citation>
    <scope>NUCLEOTIDE SEQUENCE [LARGE SCALE GENOMIC DNA]</scope>
    <source>
        <strain evidence="9 10">334s03</strain>
    </source>
</reference>
<dbReference type="InterPro" id="IPR004360">
    <property type="entry name" value="Glyas_Fos-R_dOase_dom"/>
</dbReference>
<keyword evidence="7" id="KW-0560">Oxidoreductase</keyword>
<dbReference type="Pfam" id="PF22247">
    <property type="entry name" value="Diox-like_N"/>
    <property type="match status" value="1"/>
</dbReference>